<dbReference type="EMBL" id="CP046072">
    <property type="protein sequence ID" value="QSZ42676.1"/>
    <property type="molecule type" value="Genomic_DNA"/>
</dbReference>
<protein>
    <submittedName>
        <fullName evidence="3">DUF4147 domain-containing protein</fullName>
    </submittedName>
</protein>
<evidence type="ECO:0000259" key="1">
    <source>
        <dbReference type="Pfam" id="PF05161"/>
    </source>
</evidence>
<feature type="domain" description="MOFRL" evidence="1">
    <location>
        <begin position="313"/>
        <end position="414"/>
    </location>
</feature>
<evidence type="ECO:0000259" key="2">
    <source>
        <dbReference type="Pfam" id="PF13660"/>
    </source>
</evidence>
<dbReference type="Pfam" id="PF05161">
    <property type="entry name" value="MOFRL"/>
    <property type="match status" value="1"/>
</dbReference>
<dbReference type="AlphaFoldDB" id="A0A975B1T9"/>
<proteinExistence type="predicted"/>
<dbReference type="InterPro" id="IPR038614">
    <property type="entry name" value="GK_N_sf"/>
</dbReference>
<dbReference type="RefSeq" id="WP_207561487.1">
    <property type="nucleotide sequence ID" value="NZ_CP046072.1"/>
</dbReference>
<dbReference type="GO" id="GO:0008887">
    <property type="term" value="F:glycerate kinase activity"/>
    <property type="evidence" value="ECO:0007669"/>
    <property type="project" value="InterPro"/>
</dbReference>
<dbReference type="Gene3D" id="3.40.50.10180">
    <property type="entry name" value="Glycerate kinase, MOFRL-like N-terminal domain"/>
    <property type="match status" value="1"/>
</dbReference>
<dbReference type="InterPro" id="IPR037035">
    <property type="entry name" value="GK-like_C_sf"/>
</dbReference>
<sequence>MSKELAREIFSSALEEALPKNFMQKHCRLDENILTLKESRYDLSRYKNLYVFGSGKAAHTMAVEIENILLKRIYKGLVIAPDEGDLKKIELRVGSHPIPSKKSIESTKALVEMMQECDEDDLYIFLLSGGSSALMELPLDSISLEELQSTTSLMLSHNLEIHEINAVRKHLSQIKGGRLSHLCRAQGAVLVVSDIIDNALDSIGSAPLYCDESSFGDVKNILDSKEIFSKMPLSVQKSILKGMRGEIDESPFFPLRRVEHIILSSNSQAVDRAVGYAISLGISVEKVIEPMEGEVTLMVKKMLQTAKESPQKCLIFGGECTVALDGDGMGGRNQHATLLMLKEIKEQDLEITFLSASTDGIDGNSDAAGAVVDSSSYSYMLSIDEYIKNFDSYNYLKSENSLIMTGPSGTNVIDIALIIKGD</sequence>
<organism evidence="3 4">
    <name type="scientific">Sulfurimonas aquatica</name>
    <dbReference type="NCBI Taxonomy" id="2672570"/>
    <lineage>
        <taxon>Bacteria</taxon>
        <taxon>Pseudomonadati</taxon>
        <taxon>Campylobacterota</taxon>
        <taxon>Epsilonproteobacteria</taxon>
        <taxon>Campylobacterales</taxon>
        <taxon>Sulfurimonadaceae</taxon>
        <taxon>Sulfurimonas</taxon>
    </lineage>
</organism>
<name>A0A975B1T9_9BACT</name>
<accession>A0A975B1T9</accession>
<dbReference type="KEGG" id="saqt:GJV85_11325"/>
<dbReference type="Gene3D" id="3.40.1480.10">
    <property type="entry name" value="MOFRL domain"/>
    <property type="match status" value="1"/>
</dbReference>
<reference evidence="3" key="1">
    <citation type="submission" date="2019-11" db="EMBL/GenBank/DDBJ databases">
        <authorList>
            <person name="Kojima H."/>
        </authorList>
    </citation>
    <scope>NUCLEOTIDE SEQUENCE</scope>
    <source>
        <strain evidence="3">H1576</strain>
    </source>
</reference>
<dbReference type="InterPro" id="IPR025286">
    <property type="entry name" value="MOFRL_assoc_dom"/>
</dbReference>
<keyword evidence="4" id="KW-1185">Reference proteome</keyword>
<dbReference type="InterPro" id="IPR007835">
    <property type="entry name" value="MOFRL"/>
</dbReference>
<dbReference type="GO" id="GO:0005737">
    <property type="term" value="C:cytoplasm"/>
    <property type="evidence" value="ECO:0007669"/>
    <property type="project" value="TreeGrafter"/>
</dbReference>
<evidence type="ECO:0000313" key="4">
    <source>
        <dbReference type="Proteomes" id="UP000671852"/>
    </source>
</evidence>
<feature type="domain" description="MOFRL-associated" evidence="2">
    <location>
        <begin position="6"/>
        <end position="238"/>
    </location>
</feature>
<evidence type="ECO:0000313" key="3">
    <source>
        <dbReference type="EMBL" id="QSZ42676.1"/>
    </source>
</evidence>
<dbReference type="Pfam" id="PF13660">
    <property type="entry name" value="DUF4147"/>
    <property type="match status" value="1"/>
</dbReference>
<dbReference type="InterPro" id="IPR039760">
    <property type="entry name" value="MOFRL_protein"/>
</dbReference>
<dbReference type="PANTHER" id="PTHR12227:SF0">
    <property type="entry name" value="GLYCERATE KINASE"/>
    <property type="match status" value="1"/>
</dbReference>
<reference evidence="3" key="2">
    <citation type="submission" date="2021-04" db="EMBL/GenBank/DDBJ databases">
        <title>Isolation and characterization of a novel species of the genus Sulfurimonas.</title>
        <authorList>
            <person name="Fukui M."/>
        </authorList>
    </citation>
    <scope>NUCLEOTIDE SEQUENCE</scope>
    <source>
        <strain evidence="3">H1576</strain>
    </source>
</reference>
<dbReference type="Proteomes" id="UP000671852">
    <property type="component" value="Chromosome"/>
</dbReference>
<dbReference type="PANTHER" id="PTHR12227">
    <property type="entry name" value="GLYCERATE KINASE"/>
    <property type="match status" value="1"/>
</dbReference>
<gene>
    <name evidence="3" type="ORF">GJV85_11325</name>
</gene>
<dbReference type="SUPFAM" id="SSF82544">
    <property type="entry name" value="GckA/TtuD-like"/>
    <property type="match status" value="1"/>
</dbReference>